<sequence length="387" mass="42949">MDLGAVGNAHSPTGLCHTLDIDADGYVKAEAAGDPTEVKGAALAFSGTRSTSSMKSNLGHAEPSAGISGIMKAVMAIEKWNHSGESHLHKPQPKEANFGRLKVKATRTAIPWPESSIRRASVTSFGYGGSNLTLDEDDSEHPHTLVLSANDKASLKTNIKALYNHLINPFVKVNLKDLAYRLWERRTRLWHWAYITTQNTDIDENEFVVGKKNPEALRIRFVFTGQGAQWPQLRKDLLQFFLWTRIISLPEPPTWLLIHDLMEGVKPQNVIGYSSKEIAAAYVTGFLDQAIAIRVAYSRGCVTINRKNEIENEIDILMVGLGTEGVLPYLKKYIDEAWIACFNIPSSLTVSGKRNALESLAEELKTGDHFARLLQIDLVYHSELIGD</sequence>
<dbReference type="InterPro" id="IPR050091">
    <property type="entry name" value="PKS_NRPS_Biosynth_Enz"/>
</dbReference>
<reference evidence="2" key="1">
    <citation type="submission" date="2022-11" db="EMBL/GenBank/DDBJ databases">
        <title>Genome Resource of Sclerotinia nivalis Strain SnTB1, a Plant Pathogen Isolated from American Ginseng.</title>
        <authorList>
            <person name="Fan S."/>
        </authorList>
    </citation>
    <scope>NUCLEOTIDE SEQUENCE</scope>
    <source>
        <strain evidence="2">SnTB1</strain>
    </source>
</reference>
<dbReference type="SMART" id="SM00827">
    <property type="entry name" value="PKS_AT"/>
    <property type="match status" value="1"/>
</dbReference>
<dbReference type="PANTHER" id="PTHR43775:SF18">
    <property type="entry name" value="ENZYME, PUTATIVE (JCVI)-RELATED"/>
    <property type="match status" value="1"/>
</dbReference>
<dbReference type="Gene3D" id="3.30.70.3290">
    <property type="match status" value="1"/>
</dbReference>
<dbReference type="Gene3D" id="3.40.47.10">
    <property type="match status" value="1"/>
</dbReference>
<dbReference type="PANTHER" id="PTHR43775">
    <property type="entry name" value="FATTY ACID SYNTHASE"/>
    <property type="match status" value="1"/>
</dbReference>
<dbReference type="SUPFAM" id="SSF52151">
    <property type="entry name" value="FabD/lysophospholipase-like"/>
    <property type="match status" value="1"/>
</dbReference>
<dbReference type="OrthoDB" id="329835at2759"/>
<name>A0A9X0AHB3_9HELO</name>
<dbReference type="SUPFAM" id="SSF53901">
    <property type="entry name" value="Thiolase-like"/>
    <property type="match status" value="1"/>
</dbReference>
<evidence type="ECO:0000313" key="2">
    <source>
        <dbReference type="EMBL" id="KAJ8062819.1"/>
    </source>
</evidence>
<dbReference type="AlphaFoldDB" id="A0A9X0AHB3"/>
<dbReference type="GO" id="GO:0004312">
    <property type="term" value="F:fatty acid synthase activity"/>
    <property type="evidence" value="ECO:0007669"/>
    <property type="project" value="TreeGrafter"/>
</dbReference>
<dbReference type="InterPro" id="IPR014031">
    <property type="entry name" value="Ketoacyl_synth_C"/>
</dbReference>
<dbReference type="InterPro" id="IPR016035">
    <property type="entry name" value="Acyl_Trfase/lysoPLipase"/>
</dbReference>
<dbReference type="GO" id="GO:0044550">
    <property type="term" value="P:secondary metabolite biosynthetic process"/>
    <property type="evidence" value="ECO:0007669"/>
    <property type="project" value="TreeGrafter"/>
</dbReference>
<feature type="domain" description="Malonyl-CoA:ACP transacylase (MAT)" evidence="1">
    <location>
        <begin position="222"/>
        <end position="387"/>
    </location>
</feature>
<evidence type="ECO:0000259" key="1">
    <source>
        <dbReference type="SMART" id="SM00827"/>
    </source>
</evidence>
<evidence type="ECO:0000313" key="3">
    <source>
        <dbReference type="Proteomes" id="UP001152300"/>
    </source>
</evidence>
<accession>A0A9X0AHB3</accession>
<dbReference type="Proteomes" id="UP001152300">
    <property type="component" value="Unassembled WGS sequence"/>
</dbReference>
<dbReference type="Pfam" id="PF00698">
    <property type="entry name" value="Acyl_transf_1"/>
    <property type="match status" value="1"/>
</dbReference>
<dbReference type="Gene3D" id="3.40.366.10">
    <property type="entry name" value="Malonyl-Coenzyme A Acyl Carrier Protein, domain 2"/>
    <property type="match status" value="2"/>
</dbReference>
<protein>
    <recommendedName>
        <fullName evidence="1">Malonyl-CoA:ACP transacylase (MAT) domain-containing protein</fullName>
    </recommendedName>
</protein>
<proteinExistence type="predicted"/>
<organism evidence="2 3">
    <name type="scientific">Sclerotinia nivalis</name>
    <dbReference type="NCBI Taxonomy" id="352851"/>
    <lineage>
        <taxon>Eukaryota</taxon>
        <taxon>Fungi</taxon>
        <taxon>Dikarya</taxon>
        <taxon>Ascomycota</taxon>
        <taxon>Pezizomycotina</taxon>
        <taxon>Leotiomycetes</taxon>
        <taxon>Helotiales</taxon>
        <taxon>Sclerotiniaceae</taxon>
        <taxon>Sclerotinia</taxon>
    </lineage>
</organism>
<dbReference type="SUPFAM" id="SSF55048">
    <property type="entry name" value="Probable ACP-binding domain of malonyl-CoA ACP transacylase"/>
    <property type="match status" value="1"/>
</dbReference>
<dbReference type="GO" id="GO:0006633">
    <property type="term" value="P:fatty acid biosynthetic process"/>
    <property type="evidence" value="ECO:0007669"/>
    <property type="project" value="TreeGrafter"/>
</dbReference>
<keyword evidence="3" id="KW-1185">Reference proteome</keyword>
<dbReference type="InterPro" id="IPR001227">
    <property type="entry name" value="Ac_transferase_dom_sf"/>
</dbReference>
<comment type="caution">
    <text evidence="2">The sequence shown here is derived from an EMBL/GenBank/DDBJ whole genome shotgun (WGS) entry which is preliminary data.</text>
</comment>
<dbReference type="InterPro" id="IPR014043">
    <property type="entry name" value="Acyl_transferase_dom"/>
</dbReference>
<dbReference type="EMBL" id="JAPEIS010000009">
    <property type="protein sequence ID" value="KAJ8062819.1"/>
    <property type="molecule type" value="Genomic_DNA"/>
</dbReference>
<gene>
    <name evidence="2" type="ORF">OCU04_008077</name>
</gene>
<dbReference type="InterPro" id="IPR016039">
    <property type="entry name" value="Thiolase-like"/>
</dbReference>
<dbReference type="Pfam" id="PF02801">
    <property type="entry name" value="Ketoacyl-synt_C"/>
    <property type="match status" value="1"/>
</dbReference>
<dbReference type="InterPro" id="IPR016036">
    <property type="entry name" value="Malonyl_transacylase_ACP-bd"/>
</dbReference>